<keyword evidence="5 8" id="KW-0812">Transmembrane</keyword>
<dbReference type="Pfam" id="PF00528">
    <property type="entry name" value="BPD_transp_1"/>
    <property type="match status" value="1"/>
</dbReference>
<evidence type="ECO:0000256" key="7">
    <source>
        <dbReference type="ARBA" id="ARBA00023136"/>
    </source>
</evidence>
<dbReference type="InterPro" id="IPR000515">
    <property type="entry name" value="MetI-like"/>
</dbReference>
<feature type="transmembrane region" description="Helical" evidence="8">
    <location>
        <begin position="60"/>
        <end position="83"/>
    </location>
</feature>
<comment type="subcellular location">
    <subcellularLocation>
        <location evidence="1 8">Cell membrane</location>
        <topology evidence="1 8">Multi-pass membrane protein</topology>
    </subcellularLocation>
</comment>
<proteinExistence type="inferred from homology"/>
<dbReference type="PROSITE" id="PS50928">
    <property type="entry name" value="ABC_TM1"/>
    <property type="match status" value="1"/>
</dbReference>
<dbReference type="InterPro" id="IPR035906">
    <property type="entry name" value="MetI-like_sf"/>
</dbReference>
<dbReference type="Proteomes" id="UP001229486">
    <property type="component" value="Unassembled WGS sequence"/>
</dbReference>
<evidence type="ECO:0000256" key="1">
    <source>
        <dbReference type="ARBA" id="ARBA00004651"/>
    </source>
</evidence>
<keyword evidence="7 8" id="KW-0472">Membrane</keyword>
<feature type="transmembrane region" description="Helical" evidence="8">
    <location>
        <begin position="12"/>
        <end position="39"/>
    </location>
</feature>
<dbReference type="Gene3D" id="1.10.3720.10">
    <property type="entry name" value="MetI-like"/>
    <property type="match status" value="1"/>
</dbReference>
<name>A0AB73IM83_9BURK</name>
<evidence type="ECO:0000256" key="6">
    <source>
        <dbReference type="ARBA" id="ARBA00022989"/>
    </source>
</evidence>
<reference evidence="10" key="1">
    <citation type="submission" date="2023-07" db="EMBL/GenBank/DDBJ databases">
        <title>Sorghum-associated microbial communities from plants grown in Nebraska, USA.</title>
        <authorList>
            <person name="Schachtman D."/>
        </authorList>
    </citation>
    <scope>NUCLEOTIDE SEQUENCE</scope>
    <source>
        <strain evidence="10">DS1061</strain>
    </source>
</reference>
<dbReference type="AlphaFoldDB" id="A0AB73IM83"/>
<evidence type="ECO:0000259" key="9">
    <source>
        <dbReference type="PROSITE" id="PS50928"/>
    </source>
</evidence>
<feature type="domain" description="ABC transmembrane type-1" evidence="9">
    <location>
        <begin position="66"/>
        <end position="273"/>
    </location>
</feature>
<keyword evidence="6 8" id="KW-1133">Transmembrane helix</keyword>
<keyword evidence="4" id="KW-1003">Cell membrane</keyword>
<evidence type="ECO:0000256" key="3">
    <source>
        <dbReference type="ARBA" id="ARBA00022448"/>
    </source>
</evidence>
<comment type="caution">
    <text evidence="10">The sequence shown here is derived from an EMBL/GenBank/DDBJ whole genome shotgun (WGS) entry which is preliminary data.</text>
</comment>
<dbReference type="PANTHER" id="PTHR42929:SF5">
    <property type="entry name" value="ABC TRANSPORTER PERMEASE PROTEIN"/>
    <property type="match status" value="1"/>
</dbReference>
<dbReference type="GO" id="GO:0055085">
    <property type="term" value="P:transmembrane transport"/>
    <property type="evidence" value="ECO:0007669"/>
    <property type="project" value="InterPro"/>
</dbReference>
<feature type="transmembrane region" description="Helical" evidence="8">
    <location>
        <begin position="103"/>
        <end position="124"/>
    </location>
</feature>
<dbReference type="RefSeq" id="WP_392395734.1">
    <property type="nucleotide sequence ID" value="NZ_JAURTK010000014.1"/>
</dbReference>
<evidence type="ECO:0000256" key="4">
    <source>
        <dbReference type="ARBA" id="ARBA00022475"/>
    </source>
</evidence>
<gene>
    <name evidence="10" type="ORF">J2793_006495</name>
</gene>
<dbReference type="GO" id="GO:0005886">
    <property type="term" value="C:plasma membrane"/>
    <property type="evidence" value="ECO:0007669"/>
    <property type="project" value="UniProtKB-SubCell"/>
</dbReference>
<comment type="similarity">
    <text evidence="2">Belongs to the binding-protein-dependent transport system permease family. CysTW subfamily.</text>
</comment>
<feature type="transmembrane region" description="Helical" evidence="8">
    <location>
        <begin position="156"/>
        <end position="175"/>
    </location>
</feature>
<sequence>MVMKIRTLPYALTLPALVLFAVMLVVPIGMIVILSFYGFNQNGIVRSASISNWIEIFNDSYYLAVFARTLRISIAVTLLSALFGVPEAYILTRLRPAWRNVSLLVILGPLLVSTVVRTLGWVLLLSGGNGIVNRIALGMGLISQPLSLMYHETGVVIALTHVLIPYMVLAVWSSLQRLNPEVENAALSLGASKSIVMRRIVVPQIAPGILSGAIIVFALSASSYATPAIIGGRRLKVAAMAAFDEFLNTLNWPLGAAIAIALLIVVMVVVLGSTRFIEKRHAEGFK</sequence>
<evidence type="ECO:0000313" key="10">
    <source>
        <dbReference type="EMBL" id="MDP9651020.1"/>
    </source>
</evidence>
<dbReference type="SUPFAM" id="SSF161098">
    <property type="entry name" value="MetI-like"/>
    <property type="match status" value="1"/>
</dbReference>
<evidence type="ECO:0000256" key="2">
    <source>
        <dbReference type="ARBA" id="ARBA00007069"/>
    </source>
</evidence>
<organism evidence="10 11">
    <name type="scientific">Paraburkholderia caledonica</name>
    <dbReference type="NCBI Taxonomy" id="134536"/>
    <lineage>
        <taxon>Bacteria</taxon>
        <taxon>Pseudomonadati</taxon>
        <taxon>Pseudomonadota</taxon>
        <taxon>Betaproteobacteria</taxon>
        <taxon>Burkholderiales</taxon>
        <taxon>Burkholderiaceae</taxon>
        <taxon>Paraburkholderia</taxon>
    </lineage>
</organism>
<keyword evidence="3 8" id="KW-0813">Transport</keyword>
<evidence type="ECO:0000256" key="5">
    <source>
        <dbReference type="ARBA" id="ARBA00022692"/>
    </source>
</evidence>
<feature type="transmembrane region" description="Helical" evidence="8">
    <location>
        <begin position="250"/>
        <end position="271"/>
    </location>
</feature>
<evidence type="ECO:0000256" key="8">
    <source>
        <dbReference type="RuleBase" id="RU363032"/>
    </source>
</evidence>
<dbReference type="CDD" id="cd06261">
    <property type="entry name" value="TM_PBP2"/>
    <property type="match status" value="1"/>
</dbReference>
<evidence type="ECO:0000313" key="11">
    <source>
        <dbReference type="Proteomes" id="UP001229486"/>
    </source>
</evidence>
<protein>
    <submittedName>
        <fullName evidence="10">Spermidine/putrescine transport system permease protein</fullName>
    </submittedName>
</protein>
<dbReference type="PANTHER" id="PTHR42929">
    <property type="entry name" value="INNER MEMBRANE ABC TRANSPORTER PERMEASE PROTEIN YDCU-RELATED-RELATED"/>
    <property type="match status" value="1"/>
</dbReference>
<dbReference type="EMBL" id="JAURTK010000014">
    <property type="protein sequence ID" value="MDP9651020.1"/>
    <property type="molecule type" value="Genomic_DNA"/>
</dbReference>
<accession>A0AB73IM83</accession>
<feature type="transmembrane region" description="Helical" evidence="8">
    <location>
        <begin position="205"/>
        <end position="230"/>
    </location>
</feature>